<dbReference type="SUPFAM" id="SSF48403">
    <property type="entry name" value="Ankyrin repeat"/>
    <property type="match status" value="1"/>
</dbReference>
<dbReference type="PANTHER" id="PTHR24198:SF165">
    <property type="entry name" value="ANKYRIN REPEAT-CONTAINING PROTEIN-RELATED"/>
    <property type="match status" value="1"/>
</dbReference>
<feature type="compositionally biased region" description="Polar residues" evidence="4">
    <location>
        <begin position="287"/>
        <end position="307"/>
    </location>
</feature>
<comment type="caution">
    <text evidence="5">The sequence shown here is derived from an EMBL/GenBank/DDBJ whole genome shotgun (WGS) entry which is preliminary data.</text>
</comment>
<sequence length="307" mass="32527">MPSAPDRRARSSSDLAIAAARGDDEAVRILEISITTAPSADVEAIVTNVCVAGDFAVFDRVVIANWSAIADRLLSTHHGLRHQFVNSAVQGANLDIIRTMCRLTNLDVTEVEDRIPAPASSSPPEGFEFNVVTPLLVASVGGHIEVVQYLLDQGVDANAGRTRDGNSPLGMASIHGHAMVVDALLAAGASVSHTNAKGENIRALAAAFGHTDVLLALPRAIRDGGVMPPPARVHAVDEASIRNKIQSIRQSSSHTDYSLAERGGDVDLTPLQRRIAVVKARMESSRKYSTPTSSDDEVTSNSGSRVF</sequence>
<feature type="repeat" description="ANK" evidence="3">
    <location>
        <begin position="130"/>
        <end position="162"/>
    </location>
</feature>
<keyword evidence="1" id="KW-0677">Repeat</keyword>
<accession>A0A3R6Z7U7</accession>
<dbReference type="PANTHER" id="PTHR24198">
    <property type="entry name" value="ANKYRIN REPEAT AND PROTEIN KINASE DOMAIN-CONTAINING PROTEIN"/>
    <property type="match status" value="1"/>
</dbReference>
<dbReference type="SMART" id="SM00248">
    <property type="entry name" value="ANK"/>
    <property type="match status" value="2"/>
</dbReference>
<dbReference type="VEuPathDB" id="FungiDB:H310_03653"/>
<proteinExistence type="predicted"/>
<dbReference type="PROSITE" id="PS50088">
    <property type="entry name" value="ANK_REPEAT"/>
    <property type="match status" value="2"/>
</dbReference>
<keyword evidence="2 3" id="KW-0040">ANK repeat</keyword>
<name>A0A3R6Z7U7_9STRA</name>
<dbReference type="Pfam" id="PF12796">
    <property type="entry name" value="Ank_2"/>
    <property type="match status" value="1"/>
</dbReference>
<gene>
    <name evidence="5" type="ORF">DYB32_004325</name>
</gene>
<evidence type="ECO:0000256" key="3">
    <source>
        <dbReference type="PROSITE-ProRule" id="PRU00023"/>
    </source>
</evidence>
<reference evidence="5 6" key="1">
    <citation type="submission" date="2018-08" db="EMBL/GenBank/DDBJ databases">
        <title>Aphanomyces genome sequencing and annotation.</title>
        <authorList>
            <person name="Minardi D."/>
            <person name="Oidtmann B."/>
            <person name="Van Der Giezen M."/>
            <person name="Studholme D.J."/>
        </authorList>
    </citation>
    <scope>NUCLEOTIDE SEQUENCE [LARGE SCALE GENOMIC DNA]</scope>
    <source>
        <strain evidence="5 6">NJM0002</strain>
    </source>
</reference>
<evidence type="ECO:0000256" key="1">
    <source>
        <dbReference type="ARBA" id="ARBA00022737"/>
    </source>
</evidence>
<evidence type="ECO:0000313" key="5">
    <source>
        <dbReference type="EMBL" id="RHY32641.1"/>
    </source>
</evidence>
<organism evidence="5 6">
    <name type="scientific">Aphanomyces invadans</name>
    <dbReference type="NCBI Taxonomy" id="157072"/>
    <lineage>
        <taxon>Eukaryota</taxon>
        <taxon>Sar</taxon>
        <taxon>Stramenopiles</taxon>
        <taxon>Oomycota</taxon>
        <taxon>Saprolegniomycetes</taxon>
        <taxon>Saprolegniales</taxon>
        <taxon>Verrucalvaceae</taxon>
        <taxon>Aphanomyces</taxon>
    </lineage>
</organism>
<dbReference type="PROSITE" id="PS50297">
    <property type="entry name" value="ANK_REP_REGION"/>
    <property type="match status" value="2"/>
</dbReference>
<dbReference type="Gene3D" id="1.25.40.20">
    <property type="entry name" value="Ankyrin repeat-containing domain"/>
    <property type="match status" value="1"/>
</dbReference>
<feature type="repeat" description="ANK" evidence="3">
    <location>
        <begin position="164"/>
        <end position="196"/>
    </location>
</feature>
<feature type="region of interest" description="Disordered" evidence="4">
    <location>
        <begin position="282"/>
        <end position="307"/>
    </location>
</feature>
<keyword evidence="6" id="KW-1185">Reference proteome</keyword>
<evidence type="ECO:0000256" key="2">
    <source>
        <dbReference type="ARBA" id="ARBA00023043"/>
    </source>
</evidence>
<dbReference type="AlphaFoldDB" id="A0A3R6Z7U7"/>
<protein>
    <submittedName>
        <fullName evidence="5">Uncharacterized protein</fullName>
    </submittedName>
</protein>
<dbReference type="EMBL" id="QUSY01000123">
    <property type="protein sequence ID" value="RHY32641.1"/>
    <property type="molecule type" value="Genomic_DNA"/>
</dbReference>
<dbReference type="InterPro" id="IPR002110">
    <property type="entry name" value="Ankyrin_rpt"/>
</dbReference>
<evidence type="ECO:0000256" key="4">
    <source>
        <dbReference type="SAM" id="MobiDB-lite"/>
    </source>
</evidence>
<dbReference type="Proteomes" id="UP000285060">
    <property type="component" value="Unassembled WGS sequence"/>
</dbReference>
<dbReference type="InterPro" id="IPR036770">
    <property type="entry name" value="Ankyrin_rpt-contain_sf"/>
</dbReference>
<evidence type="ECO:0000313" key="6">
    <source>
        <dbReference type="Proteomes" id="UP000285060"/>
    </source>
</evidence>